<evidence type="ECO:0000313" key="2">
    <source>
        <dbReference type="Proteomes" id="UP001606210"/>
    </source>
</evidence>
<reference evidence="1 2" key="1">
    <citation type="submission" date="2024-08" db="EMBL/GenBank/DDBJ databases">
        <authorList>
            <person name="Lu H."/>
        </authorList>
    </citation>
    <scope>NUCLEOTIDE SEQUENCE [LARGE SCALE GENOMIC DNA]</scope>
    <source>
        <strain evidence="1 2">LYH14W</strain>
    </source>
</reference>
<dbReference type="RefSeq" id="WP_394485058.1">
    <property type="nucleotide sequence ID" value="NZ_JBIGHV010000020.1"/>
</dbReference>
<gene>
    <name evidence="1" type="ORF">ACG00Y_28685</name>
</gene>
<feature type="non-terminal residue" evidence="1">
    <location>
        <position position="1"/>
    </location>
</feature>
<evidence type="ECO:0000313" key="1">
    <source>
        <dbReference type="EMBL" id="MFG6433904.1"/>
    </source>
</evidence>
<sequence>VRRVLRGVRKEFNKVLDDAAKADQNLASLLLTTDCESDGLKAVKKAKSLSIAKRNFQKYLTTAQKAD</sequence>
<accession>A0ABW7FBE0</accession>
<protein>
    <submittedName>
        <fullName evidence="1">Uncharacterized protein</fullName>
    </submittedName>
</protein>
<proteinExistence type="predicted"/>
<dbReference type="Proteomes" id="UP001606210">
    <property type="component" value="Unassembled WGS sequence"/>
</dbReference>
<keyword evidence="2" id="KW-1185">Reference proteome</keyword>
<name>A0ABW7FBE0_9BURK</name>
<dbReference type="EMBL" id="JBIGHV010000020">
    <property type="protein sequence ID" value="MFG6433904.1"/>
    <property type="molecule type" value="Genomic_DNA"/>
</dbReference>
<comment type="caution">
    <text evidence="1">The sequence shown here is derived from an EMBL/GenBank/DDBJ whole genome shotgun (WGS) entry which is preliminary data.</text>
</comment>
<organism evidence="1 2">
    <name type="scientific">Pelomonas parva</name>
    <dbReference type="NCBI Taxonomy" id="3299032"/>
    <lineage>
        <taxon>Bacteria</taxon>
        <taxon>Pseudomonadati</taxon>
        <taxon>Pseudomonadota</taxon>
        <taxon>Betaproteobacteria</taxon>
        <taxon>Burkholderiales</taxon>
        <taxon>Sphaerotilaceae</taxon>
        <taxon>Roseateles</taxon>
    </lineage>
</organism>